<gene>
    <name evidence="5" type="primary">rimI</name>
    <name evidence="5" type="ORF">FNQ90_16595</name>
</gene>
<protein>
    <submittedName>
        <fullName evidence="5">Ribosomal-protein-alanine N-acetyltransferase</fullName>
    </submittedName>
</protein>
<dbReference type="InterPro" id="IPR016181">
    <property type="entry name" value="Acyl_CoA_acyltransferase"/>
</dbReference>
<dbReference type="CDD" id="cd04301">
    <property type="entry name" value="NAT_SF"/>
    <property type="match status" value="1"/>
</dbReference>
<reference evidence="6" key="1">
    <citation type="submission" date="2019-10" db="EMBL/GenBank/DDBJ databases">
        <title>Streptomyces sp. nov., a novel actinobacterium isolated from alkaline environment.</title>
        <authorList>
            <person name="Golinska P."/>
        </authorList>
    </citation>
    <scope>NUCLEOTIDE SEQUENCE [LARGE SCALE GENOMIC DNA]</scope>
    <source>
        <strain evidence="6">DSM 42118</strain>
    </source>
</reference>
<keyword evidence="1 5" id="KW-0808">Transferase</keyword>
<sequence>MTAPTGARLRPMRWWDIEPVLALERALFPGDAWTPGMFWSELAGCAGPVPTRRYTVAEAADGSIAGWTGLAFAGESADVQTIAVAPRRQAGGLGTRLLRDLLTAAAHLGCREVFLEVRTDNDRARRLYERHGFEPMGVRRGYYQPGNHDALVMRRDHTRPLPPPPGRQTPGAGGTPAPSAPTDREA</sequence>
<dbReference type="Pfam" id="PF00583">
    <property type="entry name" value="Acetyltransf_1"/>
    <property type="match status" value="1"/>
</dbReference>
<dbReference type="RefSeq" id="WP_182607130.1">
    <property type="nucleotide sequence ID" value="NZ_VKHT01000567.1"/>
</dbReference>
<dbReference type="Gene3D" id="3.40.630.30">
    <property type="match status" value="1"/>
</dbReference>
<keyword evidence="2" id="KW-0012">Acyltransferase</keyword>
<dbReference type="SUPFAM" id="SSF55729">
    <property type="entry name" value="Acyl-CoA N-acyltransferases (Nat)"/>
    <property type="match status" value="1"/>
</dbReference>
<keyword evidence="6" id="KW-1185">Reference proteome</keyword>
<dbReference type="AlphaFoldDB" id="A0A7W3TF40"/>
<comment type="caution">
    <text evidence="5">The sequence shown here is derived from an EMBL/GenBank/DDBJ whole genome shotgun (WGS) entry which is preliminary data.</text>
</comment>
<dbReference type="PROSITE" id="PS51186">
    <property type="entry name" value="GNAT"/>
    <property type="match status" value="1"/>
</dbReference>
<evidence type="ECO:0000256" key="2">
    <source>
        <dbReference type="ARBA" id="ARBA00023315"/>
    </source>
</evidence>
<dbReference type="InterPro" id="IPR000182">
    <property type="entry name" value="GNAT_dom"/>
</dbReference>
<dbReference type="EMBL" id="VKHT01000567">
    <property type="protein sequence ID" value="MBB0245676.1"/>
    <property type="molecule type" value="Genomic_DNA"/>
</dbReference>
<feature type="domain" description="N-acetyltransferase" evidence="4">
    <location>
        <begin position="7"/>
        <end position="158"/>
    </location>
</feature>
<evidence type="ECO:0000259" key="4">
    <source>
        <dbReference type="PROSITE" id="PS51186"/>
    </source>
</evidence>
<evidence type="ECO:0000313" key="6">
    <source>
        <dbReference type="Proteomes" id="UP000538929"/>
    </source>
</evidence>
<dbReference type="GO" id="GO:0008080">
    <property type="term" value="F:N-acetyltransferase activity"/>
    <property type="evidence" value="ECO:0007669"/>
    <property type="project" value="InterPro"/>
</dbReference>
<dbReference type="InterPro" id="IPR006464">
    <property type="entry name" value="AcTrfase_RimI/Ard1"/>
</dbReference>
<evidence type="ECO:0000313" key="5">
    <source>
        <dbReference type="EMBL" id="MBB0245676.1"/>
    </source>
</evidence>
<organism evidence="5 6">
    <name type="scientific">Streptomyces alkaliphilus</name>
    <dbReference type="NCBI Taxonomy" id="1472722"/>
    <lineage>
        <taxon>Bacteria</taxon>
        <taxon>Bacillati</taxon>
        <taxon>Actinomycetota</taxon>
        <taxon>Actinomycetes</taxon>
        <taxon>Kitasatosporales</taxon>
        <taxon>Streptomycetaceae</taxon>
        <taxon>Streptomyces</taxon>
    </lineage>
</organism>
<accession>A0A7W3TF40</accession>
<dbReference type="NCBIfam" id="TIGR01575">
    <property type="entry name" value="rimI"/>
    <property type="match status" value="1"/>
</dbReference>
<dbReference type="PANTHER" id="PTHR43877">
    <property type="entry name" value="AMINOALKYLPHOSPHONATE N-ACETYLTRANSFERASE-RELATED-RELATED"/>
    <property type="match status" value="1"/>
</dbReference>
<evidence type="ECO:0000256" key="3">
    <source>
        <dbReference type="SAM" id="MobiDB-lite"/>
    </source>
</evidence>
<feature type="compositionally biased region" description="Low complexity" evidence="3">
    <location>
        <begin position="175"/>
        <end position="186"/>
    </location>
</feature>
<proteinExistence type="predicted"/>
<evidence type="ECO:0000256" key="1">
    <source>
        <dbReference type="ARBA" id="ARBA00022679"/>
    </source>
</evidence>
<name>A0A7W3TF40_9ACTN</name>
<dbReference type="Proteomes" id="UP000538929">
    <property type="component" value="Unassembled WGS sequence"/>
</dbReference>
<feature type="region of interest" description="Disordered" evidence="3">
    <location>
        <begin position="154"/>
        <end position="186"/>
    </location>
</feature>
<dbReference type="InterPro" id="IPR050832">
    <property type="entry name" value="Bact_Acetyltransf"/>
</dbReference>